<proteinExistence type="predicted"/>
<dbReference type="EMBL" id="RZNY01000002">
    <property type="protein sequence ID" value="RUT48082.1"/>
    <property type="molecule type" value="Genomic_DNA"/>
</dbReference>
<gene>
    <name evidence="2" type="ORF">EJP82_02775</name>
</gene>
<keyword evidence="3" id="KW-1185">Reference proteome</keyword>
<sequence>MIHYSVMTKEQAHKLSEVDRSEKIDFIYECLGGIIHEIEAGHECATWDEQLMKELQERFVYELEHGGMGIGAFDGDTLVGFGVLAHQFRGDLQDRLQVDLMYVSRNYRRQGIGTRIINELSQEARNRGAKYLYISSTETRSAVYFYKSNGSELTEEVDSELFQKEPLDIHMTIKL</sequence>
<dbReference type="GO" id="GO:0016747">
    <property type="term" value="F:acyltransferase activity, transferring groups other than amino-acyl groups"/>
    <property type="evidence" value="ECO:0007669"/>
    <property type="project" value="InterPro"/>
</dbReference>
<dbReference type="Gene3D" id="3.40.630.30">
    <property type="match status" value="1"/>
</dbReference>
<dbReference type="AlphaFoldDB" id="A0A433YDY9"/>
<dbReference type="PROSITE" id="PS51186">
    <property type="entry name" value="GNAT"/>
    <property type="match status" value="1"/>
</dbReference>
<evidence type="ECO:0000313" key="2">
    <source>
        <dbReference type="EMBL" id="RUT48082.1"/>
    </source>
</evidence>
<evidence type="ECO:0000313" key="3">
    <source>
        <dbReference type="Proteomes" id="UP000279446"/>
    </source>
</evidence>
<dbReference type="SUPFAM" id="SSF55729">
    <property type="entry name" value="Acyl-CoA N-acyltransferases (Nat)"/>
    <property type="match status" value="1"/>
</dbReference>
<comment type="caution">
    <text evidence="2">The sequence shown here is derived from an EMBL/GenBank/DDBJ whole genome shotgun (WGS) entry which is preliminary data.</text>
</comment>
<protein>
    <submittedName>
        <fullName evidence="2">GNAT family N-acetyltransferase</fullName>
    </submittedName>
</protein>
<dbReference type="InterPro" id="IPR016181">
    <property type="entry name" value="Acyl_CoA_acyltransferase"/>
</dbReference>
<dbReference type="OrthoDB" id="8116556at2"/>
<dbReference type="CDD" id="cd04301">
    <property type="entry name" value="NAT_SF"/>
    <property type="match status" value="1"/>
</dbReference>
<dbReference type="InterPro" id="IPR000182">
    <property type="entry name" value="GNAT_dom"/>
</dbReference>
<organism evidence="2 3">
    <name type="scientific">Paenibacillus anaericanus</name>
    <dbReference type="NCBI Taxonomy" id="170367"/>
    <lineage>
        <taxon>Bacteria</taxon>
        <taxon>Bacillati</taxon>
        <taxon>Bacillota</taxon>
        <taxon>Bacilli</taxon>
        <taxon>Bacillales</taxon>
        <taxon>Paenibacillaceae</taxon>
        <taxon>Paenibacillus</taxon>
    </lineage>
</organism>
<reference evidence="2 3" key="1">
    <citation type="submission" date="2018-12" db="EMBL/GenBank/DDBJ databases">
        <authorList>
            <person name="Sun L."/>
            <person name="Chen Z."/>
        </authorList>
    </citation>
    <scope>NUCLEOTIDE SEQUENCE [LARGE SCALE GENOMIC DNA]</scope>
    <source>
        <strain evidence="2 3">DSM 15890</strain>
    </source>
</reference>
<evidence type="ECO:0000259" key="1">
    <source>
        <dbReference type="PROSITE" id="PS51186"/>
    </source>
</evidence>
<dbReference type="Proteomes" id="UP000279446">
    <property type="component" value="Unassembled WGS sequence"/>
</dbReference>
<dbReference type="RefSeq" id="WP_127190500.1">
    <property type="nucleotide sequence ID" value="NZ_RZNY01000002.1"/>
</dbReference>
<accession>A0A433YDY9</accession>
<dbReference type="Pfam" id="PF00583">
    <property type="entry name" value="Acetyltransf_1"/>
    <property type="match status" value="1"/>
</dbReference>
<name>A0A433YDY9_9BACL</name>
<feature type="domain" description="N-acetyltransferase" evidence="1">
    <location>
        <begin position="33"/>
        <end position="175"/>
    </location>
</feature>
<keyword evidence="2" id="KW-0808">Transferase</keyword>